<proteinExistence type="predicted"/>
<dbReference type="InterPro" id="IPR051678">
    <property type="entry name" value="AGP_Transferase"/>
</dbReference>
<evidence type="ECO:0000313" key="2">
    <source>
        <dbReference type="Proteomes" id="UP000800041"/>
    </source>
</evidence>
<dbReference type="PANTHER" id="PTHR21310:SF51">
    <property type="entry name" value="AMINOGLYCOSIDE PHOSPHOTRANSFERASE DOMAIN-CONTAINING PROTEIN"/>
    <property type="match status" value="1"/>
</dbReference>
<sequence length="213" mass="24819">MDKGCPMDAFDLREYRSLYQLCQTILDYFPHGEFSTTPGYQEADTEEFVLAAVDFDAQNIMVDDEGNVTGFLDWDKIETVPAYMGWQRLPFFLCEDWLQSYAYPRHPHHLSPPEYNHYRRIYAKCLKDACGTEQGCEYTEMSGIFTAFKEALGDKKAMMDFMFKVFKIILPAVDFNVFMTSFELDNGGYGLELRPDVEKLLREKLAELLIPRR</sequence>
<gene>
    <name evidence="1" type="ORF">K402DRAFT_394632</name>
</gene>
<accession>A0A6G1GY21</accession>
<evidence type="ECO:0008006" key="3">
    <source>
        <dbReference type="Google" id="ProtNLM"/>
    </source>
</evidence>
<evidence type="ECO:0000313" key="1">
    <source>
        <dbReference type="EMBL" id="KAF1985649.1"/>
    </source>
</evidence>
<dbReference type="OrthoDB" id="10003767at2759"/>
<reference evidence="1" key="1">
    <citation type="journal article" date="2020" name="Stud. Mycol.">
        <title>101 Dothideomycetes genomes: a test case for predicting lifestyles and emergence of pathogens.</title>
        <authorList>
            <person name="Haridas S."/>
            <person name="Albert R."/>
            <person name="Binder M."/>
            <person name="Bloem J."/>
            <person name="Labutti K."/>
            <person name="Salamov A."/>
            <person name="Andreopoulos B."/>
            <person name="Baker S."/>
            <person name="Barry K."/>
            <person name="Bills G."/>
            <person name="Bluhm B."/>
            <person name="Cannon C."/>
            <person name="Castanera R."/>
            <person name="Culley D."/>
            <person name="Daum C."/>
            <person name="Ezra D."/>
            <person name="Gonzalez J."/>
            <person name="Henrissat B."/>
            <person name="Kuo A."/>
            <person name="Liang C."/>
            <person name="Lipzen A."/>
            <person name="Lutzoni F."/>
            <person name="Magnuson J."/>
            <person name="Mondo S."/>
            <person name="Nolan M."/>
            <person name="Ohm R."/>
            <person name="Pangilinan J."/>
            <person name="Park H.-J."/>
            <person name="Ramirez L."/>
            <person name="Alfaro M."/>
            <person name="Sun H."/>
            <person name="Tritt A."/>
            <person name="Yoshinaga Y."/>
            <person name="Zwiers L.-H."/>
            <person name="Turgeon B."/>
            <person name="Goodwin S."/>
            <person name="Spatafora J."/>
            <person name="Crous P."/>
            <person name="Grigoriev I."/>
        </authorList>
    </citation>
    <scope>NUCLEOTIDE SEQUENCE</scope>
    <source>
        <strain evidence="1">CBS 113979</strain>
    </source>
</reference>
<protein>
    <recommendedName>
        <fullName evidence="3">Aminoglycoside phosphotransferase domain-containing protein</fullName>
    </recommendedName>
</protein>
<dbReference type="Proteomes" id="UP000800041">
    <property type="component" value="Unassembled WGS sequence"/>
</dbReference>
<name>A0A6G1GY21_9PEZI</name>
<dbReference type="EMBL" id="ML977161">
    <property type="protein sequence ID" value="KAF1985649.1"/>
    <property type="molecule type" value="Genomic_DNA"/>
</dbReference>
<organism evidence="1 2">
    <name type="scientific">Aulographum hederae CBS 113979</name>
    <dbReference type="NCBI Taxonomy" id="1176131"/>
    <lineage>
        <taxon>Eukaryota</taxon>
        <taxon>Fungi</taxon>
        <taxon>Dikarya</taxon>
        <taxon>Ascomycota</taxon>
        <taxon>Pezizomycotina</taxon>
        <taxon>Dothideomycetes</taxon>
        <taxon>Pleosporomycetidae</taxon>
        <taxon>Aulographales</taxon>
        <taxon>Aulographaceae</taxon>
    </lineage>
</organism>
<dbReference type="AlphaFoldDB" id="A0A6G1GY21"/>
<keyword evidence="2" id="KW-1185">Reference proteome</keyword>
<dbReference type="PANTHER" id="PTHR21310">
    <property type="entry name" value="AMINOGLYCOSIDE PHOSPHOTRANSFERASE-RELATED-RELATED"/>
    <property type="match status" value="1"/>
</dbReference>